<name>A0ABU9II28_9SPHN</name>
<dbReference type="RefSeq" id="WP_341674615.1">
    <property type="nucleotide sequence ID" value="NZ_JBBYHV010000002.1"/>
</dbReference>
<feature type="signal peptide" evidence="1">
    <location>
        <begin position="1"/>
        <end position="22"/>
    </location>
</feature>
<accession>A0ABU9II28</accession>
<dbReference type="Proteomes" id="UP001497045">
    <property type="component" value="Unassembled WGS sequence"/>
</dbReference>
<gene>
    <name evidence="2" type="ORF">AAEO60_15490</name>
</gene>
<feature type="chain" id="PRO_5045294497" evidence="1">
    <location>
        <begin position="23"/>
        <end position="244"/>
    </location>
</feature>
<keyword evidence="3" id="KW-1185">Reference proteome</keyword>
<sequence>MKPISALACVTGALLVATPAAATPPDVIDISDQLFALSNDAVFVLRSSTDNLGVYYSSYRETWLVGIDVATGEETAWLVYRGRRDTVFGDDGTDESLAVTLIDRESWHDPMQVIADAQAERVLGEGRGRRDGEALIPDASGQFAVELDYWPRFAWQRRAALDRARASVATLAANVAETDRLAPVTTRELFAMREVEWDSCAFHQHGYPRGTAANAYLLVRVDCEGVDNGETTSLIQVVSPSSAG</sequence>
<evidence type="ECO:0000256" key="1">
    <source>
        <dbReference type="SAM" id="SignalP"/>
    </source>
</evidence>
<dbReference type="EMBL" id="JBBYHV010000002">
    <property type="protein sequence ID" value="MEL1252080.1"/>
    <property type="molecule type" value="Genomic_DNA"/>
</dbReference>
<organism evidence="2 3">
    <name type="scientific">Aurantiacibacter gilvus</name>
    <dbReference type="NCBI Taxonomy" id="3139141"/>
    <lineage>
        <taxon>Bacteria</taxon>
        <taxon>Pseudomonadati</taxon>
        <taxon>Pseudomonadota</taxon>
        <taxon>Alphaproteobacteria</taxon>
        <taxon>Sphingomonadales</taxon>
        <taxon>Erythrobacteraceae</taxon>
        <taxon>Aurantiacibacter</taxon>
    </lineage>
</organism>
<keyword evidence="1" id="KW-0732">Signal</keyword>
<comment type="caution">
    <text evidence="2">The sequence shown here is derived from an EMBL/GenBank/DDBJ whole genome shotgun (WGS) entry which is preliminary data.</text>
</comment>
<proteinExistence type="predicted"/>
<reference evidence="2 3" key="1">
    <citation type="submission" date="2024-04" db="EMBL/GenBank/DDBJ databases">
        <title>Aurantiacibacter sp. DGU6 16S ribosomal RNA gene Genome sequencing and assembly.</title>
        <authorList>
            <person name="Park S."/>
        </authorList>
    </citation>
    <scope>NUCLEOTIDE SEQUENCE [LARGE SCALE GENOMIC DNA]</scope>
    <source>
        <strain evidence="2 3">DGU6</strain>
    </source>
</reference>
<protein>
    <submittedName>
        <fullName evidence="2">Uncharacterized protein</fullName>
    </submittedName>
</protein>
<evidence type="ECO:0000313" key="2">
    <source>
        <dbReference type="EMBL" id="MEL1252080.1"/>
    </source>
</evidence>
<evidence type="ECO:0000313" key="3">
    <source>
        <dbReference type="Proteomes" id="UP001497045"/>
    </source>
</evidence>